<evidence type="ECO:0000313" key="1">
    <source>
        <dbReference type="EMBL" id="MEQ2243202.1"/>
    </source>
</evidence>
<dbReference type="EMBL" id="JAHRIQ010069773">
    <property type="protein sequence ID" value="MEQ2243202.1"/>
    <property type="molecule type" value="Genomic_DNA"/>
</dbReference>
<proteinExistence type="predicted"/>
<dbReference type="Proteomes" id="UP001482620">
    <property type="component" value="Unassembled WGS sequence"/>
</dbReference>
<name>A0ABV0UHF1_9TELE</name>
<sequence>MEKNVGQFVASQLQIPVGINCAIINNKRLVGDSLRLLDKPVQHCTHAGCQFKQLQPHSVPDHLHQKEEIPPEVREAEFLHNISGKETCGQRIEPAQSCAHVKGSYGKTRWTRQETVRRRLLLHSPTFK</sequence>
<feature type="non-terminal residue" evidence="1">
    <location>
        <position position="128"/>
    </location>
</feature>
<organism evidence="1 2">
    <name type="scientific">Ilyodon furcidens</name>
    <name type="common">goldbreast splitfin</name>
    <dbReference type="NCBI Taxonomy" id="33524"/>
    <lineage>
        <taxon>Eukaryota</taxon>
        <taxon>Metazoa</taxon>
        <taxon>Chordata</taxon>
        <taxon>Craniata</taxon>
        <taxon>Vertebrata</taxon>
        <taxon>Euteleostomi</taxon>
        <taxon>Actinopterygii</taxon>
        <taxon>Neopterygii</taxon>
        <taxon>Teleostei</taxon>
        <taxon>Neoteleostei</taxon>
        <taxon>Acanthomorphata</taxon>
        <taxon>Ovalentaria</taxon>
        <taxon>Atherinomorphae</taxon>
        <taxon>Cyprinodontiformes</taxon>
        <taxon>Goodeidae</taxon>
        <taxon>Ilyodon</taxon>
    </lineage>
</organism>
<protein>
    <submittedName>
        <fullName evidence="1">Uncharacterized protein</fullName>
    </submittedName>
</protein>
<evidence type="ECO:0000313" key="2">
    <source>
        <dbReference type="Proteomes" id="UP001482620"/>
    </source>
</evidence>
<reference evidence="1 2" key="1">
    <citation type="submission" date="2021-06" db="EMBL/GenBank/DDBJ databases">
        <authorList>
            <person name="Palmer J.M."/>
        </authorList>
    </citation>
    <scope>NUCLEOTIDE SEQUENCE [LARGE SCALE GENOMIC DNA]</scope>
    <source>
        <strain evidence="2">if_2019</strain>
        <tissue evidence="1">Muscle</tissue>
    </source>
</reference>
<accession>A0ABV0UHF1</accession>
<comment type="caution">
    <text evidence="1">The sequence shown here is derived from an EMBL/GenBank/DDBJ whole genome shotgun (WGS) entry which is preliminary data.</text>
</comment>
<gene>
    <name evidence="1" type="ORF">ILYODFUR_004680</name>
</gene>
<keyword evidence="2" id="KW-1185">Reference proteome</keyword>